<feature type="non-terminal residue" evidence="2">
    <location>
        <position position="105"/>
    </location>
</feature>
<organism evidence="2 3">
    <name type="scientific">Stegodyphus mimosarum</name>
    <name type="common">African social velvet spider</name>
    <dbReference type="NCBI Taxonomy" id="407821"/>
    <lineage>
        <taxon>Eukaryota</taxon>
        <taxon>Metazoa</taxon>
        <taxon>Ecdysozoa</taxon>
        <taxon>Arthropoda</taxon>
        <taxon>Chelicerata</taxon>
        <taxon>Arachnida</taxon>
        <taxon>Araneae</taxon>
        <taxon>Araneomorphae</taxon>
        <taxon>Entelegynae</taxon>
        <taxon>Eresoidea</taxon>
        <taxon>Eresidae</taxon>
        <taxon>Stegodyphus</taxon>
    </lineage>
</organism>
<dbReference type="AlphaFoldDB" id="A0A087TM54"/>
<dbReference type="Proteomes" id="UP000054359">
    <property type="component" value="Unassembled WGS sequence"/>
</dbReference>
<keyword evidence="1" id="KW-1133">Transmembrane helix</keyword>
<sequence>MGIGISVRTLDIALTITSFFAVLLEFTIVASNIITEFIRSGYGIVSRSITTIMGCWCAVGRCCIASSIYRGSIWTSVWYRTDSGEKSSGNYELEHDGIVLHLFEV</sequence>
<protein>
    <submittedName>
        <fullName evidence="2">Uncharacterized protein</fullName>
    </submittedName>
</protein>
<gene>
    <name evidence="2" type="ORF">X975_06601</name>
</gene>
<name>A0A087TM54_STEMI</name>
<evidence type="ECO:0000256" key="1">
    <source>
        <dbReference type="SAM" id="Phobius"/>
    </source>
</evidence>
<accession>A0A087TM54</accession>
<proteinExistence type="predicted"/>
<keyword evidence="3" id="KW-1185">Reference proteome</keyword>
<reference evidence="2 3" key="1">
    <citation type="submission" date="2013-11" db="EMBL/GenBank/DDBJ databases">
        <title>Genome sequencing of Stegodyphus mimosarum.</title>
        <authorList>
            <person name="Bechsgaard J."/>
        </authorList>
    </citation>
    <scope>NUCLEOTIDE SEQUENCE [LARGE SCALE GENOMIC DNA]</scope>
</reference>
<evidence type="ECO:0000313" key="2">
    <source>
        <dbReference type="EMBL" id="KFM66193.1"/>
    </source>
</evidence>
<feature type="transmembrane region" description="Helical" evidence="1">
    <location>
        <begin position="12"/>
        <end position="34"/>
    </location>
</feature>
<evidence type="ECO:0000313" key="3">
    <source>
        <dbReference type="Proteomes" id="UP000054359"/>
    </source>
</evidence>
<keyword evidence="1" id="KW-0812">Transmembrane</keyword>
<dbReference type="EMBL" id="KK115851">
    <property type="protein sequence ID" value="KFM66193.1"/>
    <property type="molecule type" value="Genomic_DNA"/>
</dbReference>
<keyword evidence="1" id="KW-0472">Membrane</keyword>